<dbReference type="InterPro" id="IPR018060">
    <property type="entry name" value="HTH_AraC"/>
</dbReference>
<dbReference type="PANTHER" id="PTHR43280">
    <property type="entry name" value="ARAC-FAMILY TRANSCRIPTIONAL REGULATOR"/>
    <property type="match status" value="1"/>
</dbReference>
<reference evidence="8" key="1">
    <citation type="journal article" date="2019" name="Int. J. Syst. Evol. Microbiol.">
        <title>The Global Catalogue of Microorganisms (GCM) 10K type strain sequencing project: providing services to taxonomists for standard genome sequencing and annotation.</title>
        <authorList>
            <consortium name="The Broad Institute Genomics Platform"/>
            <consortium name="The Broad Institute Genome Sequencing Center for Infectious Disease"/>
            <person name="Wu L."/>
            <person name="Ma J."/>
        </authorList>
    </citation>
    <scope>NUCLEOTIDE SEQUENCE [LARGE SCALE GENOMIC DNA]</scope>
    <source>
        <strain evidence="8">KCTC 42424</strain>
    </source>
</reference>
<evidence type="ECO:0000313" key="7">
    <source>
        <dbReference type="EMBL" id="MFC3679833.1"/>
    </source>
</evidence>
<keyword evidence="3" id="KW-0804">Transcription</keyword>
<feature type="domain" description="HTH araC/xylS-type" evidence="6">
    <location>
        <begin position="239"/>
        <end position="341"/>
    </location>
</feature>
<evidence type="ECO:0000256" key="3">
    <source>
        <dbReference type="ARBA" id="ARBA00023163"/>
    </source>
</evidence>
<keyword evidence="8" id="KW-1185">Reference proteome</keyword>
<dbReference type="EMBL" id="JBHRYB010000005">
    <property type="protein sequence ID" value="MFC3679833.1"/>
    <property type="molecule type" value="Genomic_DNA"/>
</dbReference>
<feature type="region of interest" description="Disordered" evidence="4">
    <location>
        <begin position="334"/>
        <end position="354"/>
    </location>
</feature>
<dbReference type="RefSeq" id="WP_376865623.1">
    <property type="nucleotide sequence ID" value="NZ_JBHRYB010000005.1"/>
</dbReference>
<evidence type="ECO:0000259" key="6">
    <source>
        <dbReference type="PROSITE" id="PS01124"/>
    </source>
</evidence>
<keyword evidence="2" id="KW-0238">DNA-binding</keyword>
<keyword evidence="5" id="KW-1133">Transmembrane helix</keyword>
<evidence type="ECO:0000256" key="1">
    <source>
        <dbReference type="ARBA" id="ARBA00023015"/>
    </source>
</evidence>
<keyword evidence="5" id="KW-0472">Membrane</keyword>
<evidence type="ECO:0000256" key="5">
    <source>
        <dbReference type="SAM" id="Phobius"/>
    </source>
</evidence>
<keyword evidence="1" id="KW-0805">Transcription regulation</keyword>
<proteinExistence type="predicted"/>
<dbReference type="InterPro" id="IPR009057">
    <property type="entry name" value="Homeodomain-like_sf"/>
</dbReference>
<protein>
    <submittedName>
        <fullName evidence="7">Helix-turn-helix domain-containing protein</fullName>
    </submittedName>
</protein>
<dbReference type="PROSITE" id="PS01124">
    <property type="entry name" value="HTH_ARAC_FAMILY_2"/>
    <property type="match status" value="1"/>
</dbReference>
<comment type="caution">
    <text evidence="7">The sequence shown here is derived from an EMBL/GenBank/DDBJ whole genome shotgun (WGS) entry which is preliminary data.</text>
</comment>
<dbReference type="SMART" id="SM00342">
    <property type="entry name" value="HTH_ARAC"/>
    <property type="match status" value="1"/>
</dbReference>
<feature type="transmembrane region" description="Helical" evidence="5">
    <location>
        <begin position="6"/>
        <end position="25"/>
    </location>
</feature>
<keyword evidence="5" id="KW-0812">Transmembrane</keyword>
<organism evidence="7 8">
    <name type="scientific">Bacterioplanoides pacificum</name>
    <dbReference type="NCBI Taxonomy" id="1171596"/>
    <lineage>
        <taxon>Bacteria</taxon>
        <taxon>Pseudomonadati</taxon>
        <taxon>Pseudomonadota</taxon>
        <taxon>Gammaproteobacteria</taxon>
        <taxon>Oceanospirillales</taxon>
        <taxon>Oceanospirillaceae</taxon>
        <taxon>Bacterioplanoides</taxon>
    </lineage>
</organism>
<dbReference type="InterPro" id="IPR018062">
    <property type="entry name" value="HTH_AraC-typ_CS"/>
</dbReference>
<dbReference type="InterPro" id="IPR020449">
    <property type="entry name" value="Tscrpt_reg_AraC-type_HTH"/>
</dbReference>
<name>A0ABV7VQN0_9GAMM</name>
<accession>A0ABV7VQN0</accession>
<evidence type="ECO:0000313" key="8">
    <source>
        <dbReference type="Proteomes" id="UP001595722"/>
    </source>
</evidence>
<dbReference type="SUPFAM" id="SSF46689">
    <property type="entry name" value="Homeodomain-like"/>
    <property type="match status" value="1"/>
</dbReference>
<dbReference type="Pfam" id="PF12833">
    <property type="entry name" value="HTH_18"/>
    <property type="match status" value="1"/>
</dbReference>
<dbReference type="Proteomes" id="UP001595722">
    <property type="component" value="Unassembled WGS sequence"/>
</dbReference>
<dbReference type="PROSITE" id="PS00041">
    <property type="entry name" value="HTH_ARAC_FAMILY_1"/>
    <property type="match status" value="1"/>
</dbReference>
<dbReference type="PRINTS" id="PR00032">
    <property type="entry name" value="HTHARAC"/>
</dbReference>
<dbReference type="PANTHER" id="PTHR43280:SF29">
    <property type="entry name" value="ARAC-FAMILY TRANSCRIPTIONAL REGULATOR"/>
    <property type="match status" value="1"/>
</dbReference>
<gene>
    <name evidence="7" type="ORF">ACFOMG_06875</name>
</gene>
<evidence type="ECO:0000256" key="4">
    <source>
        <dbReference type="SAM" id="MobiDB-lite"/>
    </source>
</evidence>
<feature type="region of interest" description="Disordered" evidence="4">
    <location>
        <begin position="206"/>
        <end position="236"/>
    </location>
</feature>
<dbReference type="Gene3D" id="1.10.10.60">
    <property type="entry name" value="Homeodomain-like"/>
    <property type="match status" value="1"/>
</dbReference>
<sequence>MQSQAELFLAAMGTGLSLSLALLIGRDFLETRAAKAFILLLVCANTHMYHDFFPPAWHSLSWNVQSMAPAMFWIASRYTFVDPGEPRHLSWALALGSFLLPFSWVISGEPPALRPLLVDFPQILEYLVIAMGFYEIISNWSNDLVEARRRLRGGLLLSMGLATGWSIVSYTQNIGDDATRYIGIDTSLLIMVWFLLQGRPELWSLRPQPVPATQETPDDDNAQTQPANQQDEEDNPHLSQLHQLMANGFYREENLTLATLAEALEMPEYKLRATINKSLGYNNFNEYINQLRIGEAADRLLSEPDTPITNIALDVGYRTMSSFNRAFRKIHNTTPSLYRDQSGKPAATGSSPSA</sequence>
<evidence type="ECO:0000256" key="2">
    <source>
        <dbReference type="ARBA" id="ARBA00023125"/>
    </source>
</evidence>